<keyword evidence="2" id="KW-0472">Membrane</keyword>
<dbReference type="EMBL" id="CABZ01087663">
    <property type="status" value="NOT_ANNOTATED_CDS"/>
    <property type="molecule type" value="Genomic_DNA"/>
</dbReference>
<organism evidence="4">
    <name type="scientific">Danio rerio</name>
    <name type="common">Zebrafish</name>
    <name type="synonym">Brachydanio rerio</name>
    <dbReference type="NCBI Taxonomy" id="7955"/>
    <lineage>
        <taxon>Eukaryota</taxon>
        <taxon>Metazoa</taxon>
        <taxon>Chordata</taxon>
        <taxon>Craniata</taxon>
        <taxon>Vertebrata</taxon>
        <taxon>Euteleostomi</taxon>
        <taxon>Actinopterygii</taxon>
        <taxon>Neopterygii</taxon>
        <taxon>Teleostei</taxon>
        <taxon>Ostariophysi</taxon>
        <taxon>Cypriniformes</taxon>
        <taxon>Danionidae</taxon>
        <taxon>Danioninae</taxon>
        <taxon>Danio</taxon>
    </lineage>
</organism>
<gene>
    <name evidence="4 6" type="primary">LOC568758</name>
</gene>
<dbReference type="RefSeq" id="XP_697201.5">
    <property type="nucleotide sequence ID" value="XM_692109.10"/>
</dbReference>
<dbReference type="PaxDb" id="7955-ENSDARP00000068262"/>
<dbReference type="GO" id="GO:0016020">
    <property type="term" value="C:membrane"/>
    <property type="evidence" value="ECO:0000318"/>
    <property type="project" value="GO_Central"/>
</dbReference>
<dbReference type="ExpressionAtlas" id="A0A2R8RQA5">
    <property type="expression patterns" value="baseline"/>
</dbReference>
<dbReference type="PANTHER" id="PTHR14969">
    <property type="entry name" value="SPHINGOSINE-1-PHOSPHATE PHOSPHOHYDROLASE"/>
    <property type="match status" value="1"/>
</dbReference>
<dbReference type="Ensembl" id="ENSDART00000187070.1">
    <property type="protein sequence ID" value="ENSDARP00000150491.1"/>
    <property type="gene ID" value="ENSDARG00000109568.1"/>
</dbReference>
<dbReference type="InterPro" id="IPR036938">
    <property type="entry name" value="PAP2/HPO_sf"/>
</dbReference>
<dbReference type="Proteomes" id="UP000000437">
    <property type="component" value="Chromosome 5"/>
</dbReference>
<dbReference type="AlphaFoldDB" id="A0A2R8RQA5"/>
<dbReference type="GeneID" id="568758"/>
<dbReference type="GO" id="GO:0042392">
    <property type="term" value="F:sphingosine-1-phosphate phosphatase activity"/>
    <property type="evidence" value="ECO:0000318"/>
    <property type="project" value="GO_Central"/>
</dbReference>
<feature type="region of interest" description="Disordered" evidence="1">
    <location>
        <begin position="1"/>
        <end position="64"/>
    </location>
</feature>
<accession>A0A8N7UVL2</accession>
<keyword evidence="2" id="KW-1133">Transmembrane helix</keyword>
<reference evidence="6" key="3">
    <citation type="submission" date="2025-04" db="UniProtKB">
        <authorList>
            <consortium name="RefSeq"/>
        </authorList>
    </citation>
    <scope>IDENTIFICATION</scope>
    <source>
        <strain evidence="6">Tuebingen</strain>
    </source>
</reference>
<dbReference type="EMBL" id="CABZ01087662">
    <property type="status" value="NOT_ANNOTATED_CDS"/>
    <property type="molecule type" value="Genomic_DNA"/>
</dbReference>
<evidence type="ECO:0000313" key="6">
    <source>
        <dbReference type="RefSeq" id="XP_697201.5"/>
    </source>
</evidence>
<dbReference type="InterPro" id="IPR000326">
    <property type="entry name" value="PAP2/HPO"/>
</dbReference>
<reference evidence="4" key="2">
    <citation type="submission" date="2018-04" db="UniProtKB">
        <authorList>
            <consortium name="Ensembl"/>
        </authorList>
    </citation>
    <scope>IDENTIFICATION</scope>
    <source>
        <strain evidence="4">Tuebingen</strain>
    </source>
</reference>
<feature type="transmembrane region" description="Helical" evidence="2">
    <location>
        <begin position="206"/>
        <end position="227"/>
    </location>
</feature>
<dbReference type="PANTHER" id="PTHR14969:SF17">
    <property type="entry name" value="INACTIVE PHOSPHOLIPID PHOSPHATASE 7"/>
    <property type="match status" value="1"/>
</dbReference>
<proteinExistence type="predicted"/>
<evidence type="ECO:0000313" key="4">
    <source>
        <dbReference type="Ensembl" id="ENSDARP00000150491"/>
    </source>
</evidence>
<keyword evidence="2" id="KW-0812">Transmembrane</keyword>
<dbReference type="GeneTree" id="ENSGT00940000157147"/>
<name>A0A2R8RQA5_DANRE</name>
<dbReference type="CDD" id="cd03391">
    <property type="entry name" value="PAP2_containing_2_like"/>
    <property type="match status" value="1"/>
</dbReference>
<dbReference type="Gene3D" id="1.20.144.10">
    <property type="entry name" value="Phosphatidic acid phosphatase type 2/haloperoxidase"/>
    <property type="match status" value="1"/>
</dbReference>
<accession>A0A2R8RQA5</accession>
<dbReference type="Pfam" id="PF01569">
    <property type="entry name" value="PAP2"/>
    <property type="match status" value="1"/>
</dbReference>
<keyword evidence="5" id="KW-1185">Reference proteome</keyword>
<dbReference type="SMART" id="SM00014">
    <property type="entry name" value="acidPPc"/>
    <property type="match status" value="1"/>
</dbReference>
<feature type="compositionally biased region" description="Low complexity" evidence="1">
    <location>
        <begin position="45"/>
        <end position="57"/>
    </location>
</feature>
<evidence type="ECO:0000313" key="5">
    <source>
        <dbReference type="Proteomes" id="UP000000437"/>
    </source>
</evidence>
<feature type="domain" description="Phosphatidic acid phosphatase type 2/haloperoxidase" evidence="3">
    <location>
        <begin position="146"/>
        <end position="258"/>
    </location>
</feature>
<dbReference type="Bgee" id="ENSDARG00000109568">
    <property type="expression patterns" value="Expressed in retina and 4 other cell types or tissues"/>
</dbReference>
<sequence>MRLNSSRCRLKDRGSSALGRPEFLSLNVPPQNSRGSRRAGQNKCPQSSQTPPSESSPDAAERREAGRLPDEDCMLLNPSFRGIAVSSLLAIDICLSKRLGVCRHGSSSWGSSRSVVSLLALTGHGLTWVCGTLLCLCQSSTPAGQEVLINLLMGLVLDVLTVAGVQKLVRRRGPWDISPGLLDCVALDRYSFPAGHASRAALVSRFLLSHLVLAVPLRVLLVLWAALVGLSRVLLGQHHLTDVAAGFALGFLHFSLMETVWLSSSACQTLISIGTFSWASVR</sequence>
<reference evidence="4 5" key="1">
    <citation type="journal article" date="2013" name="Nature">
        <title>The zebrafish reference genome sequence and its relationship to the human genome.</title>
        <authorList>
            <consortium name="Genome Reference Consortium Zebrafish"/>
            <person name="Howe K."/>
            <person name="Clark M.D."/>
            <person name="Torroja C.F."/>
            <person name="Torrance J."/>
            <person name="Berthelot C."/>
            <person name="Muffato M."/>
            <person name="Collins J.E."/>
            <person name="Humphray S."/>
            <person name="McLaren K."/>
            <person name="Matthews L."/>
            <person name="McLaren S."/>
            <person name="Sealy I."/>
            <person name="Caccamo M."/>
            <person name="Churcher C."/>
            <person name="Scott C."/>
            <person name="Barrett J.C."/>
            <person name="Koch R."/>
            <person name="Rauch G.J."/>
            <person name="White S."/>
            <person name="Chow W."/>
            <person name="Kilian B."/>
            <person name="Quintais L.T."/>
            <person name="Guerra-Assuncao J.A."/>
            <person name="Zhou Y."/>
            <person name="Gu Y."/>
            <person name="Yen J."/>
            <person name="Vogel J.H."/>
            <person name="Eyre T."/>
            <person name="Redmond S."/>
            <person name="Banerjee R."/>
            <person name="Chi J."/>
            <person name="Fu B."/>
            <person name="Langley E."/>
            <person name="Maguire S.F."/>
            <person name="Laird G.K."/>
            <person name="Lloyd D."/>
            <person name="Kenyon E."/>
            <person name="Donaldson S."/>
            <person name="Sehra H."/>
            <person name="Almeida-King J."/>
            <person name="Loveland J."/>
            <person name="Trevanion S."/>
            <person name="Jones M."/>
            <person name="Quail M."/>
            <person name="Willey D."/>
            <person name="Hunt A."/>
            <person name="Burton J."/>
            <person name="Sims S."/>
            <person name="McLay K."/>
            <person name="Plumb B."/>
            <person name="Davis J."/>
            <person name="Clee C."/>
            <person name="Oliver K."/>
            <person name="Clark R."/>
            <person name="Riddle C."/>
            <person name="Elliot D."/>
            <person name="Eliott D."/>
            <person name="Threadgold G."/>
            <person name="Harden G."/>
            <person name="Ware D."/>
            <person name="Begum S."/>
            <person name="Mortimore B."/>
            <person name="Mortimer B."/>
            <person name="Kerry G."/>
            <person name="Heath P."/>
            <person name="Phillimore B."/>
            <person name="Tracey A."/>
            <person name="Corby N."/>
            <person name="Dunn M."/>
            <person name="Johnson C."/>
            <person name="Wood J."/>
            <person name="Clark S."/>
            <person name="Pelan S."/>
            <person name="Griffiths G."/>
            <person name="Smith M."/>
            <person name="Glithero R."/>
            <person name="Howden P."/>
            <person name="Barker N."/>
            <person name="Lloyd C."/>
            <person name="Stevens C."/>
            <person name="Harley J."/>
            <person name="Holt K."/>
            <person name="Panagiotidis G."/>
            <person name="Lovell J."/>
            <person name="Beasley H."/>
            <person name="Henderson C."/>
            <person name="Gordon D."/>
            <person name="Auger K."/>
            <person name="Wright D."/>
            <person name="Collins J."/>
            <person name="Raisen C."/>
            <person name="Dyer L."/>
            <person name="Leung K."/>
            <person name="Robertson L."/>
            <person name="Ambridge K."/>
            <person name="Leongamornlert D."/>
            <person name="McGuire S."/>
            <person name="Gilderthorp R."/>
            <person name="Griffiths C."/>
            <person name="Manthravadi D."/>
            <person name="Nichol S."/>
            <person name="Barker G."/>
            <person name="Whitehead S."/>
            <person name="Kay M."/>
            <person name="Brown J."/>
            <person name="Murnane C."/>
            <person name="Gray E."/>
            <person name="Humphries M."/>
            <person name="Sycamore N."/>
            <person name="Barker D."/>
            <person name="Saunders D."/>
            <person name="Wallis J."/>
            <person name="Babbage A."/>
            <person name="Hammond S."/>
            <person name="Mashreghi-Mohammadi M."/>
            <person name="Barr L."/>
            <person name="Martin S."/>
            <person name="Wray P."/>
            <person name="Ellington A."/>
            <person name="Matthews N."/>
            <person name="Ellwood M."/>
            <person name="Woodmansey R."/>
            <person name="Clark G."/>
            <person name="Cooper J."/>
            <person name="Cooper J."/>
            <person name="Tromans A."/>
            <person name="Grafham D."/>
            <person name="Skuce C."/>
            <person name="Pandian R."/>
            <person name="Andrews R."/>
            <person name="Harrison E."/>
            <person name="Kimberley A."/>
            <person name="Garnett J."/>
            <person name="Fosker N."/>
            <person name="Hall R."/>
            <person name="Garner P."/>
            <person name="Kelly D."/>
            <person name="Bird C."/>
            <person name="Palmer S."/>
            <person name="Gehring I."/>
            <person name="Berger A."/>
            <person name="Dooley C.M."/>
            <person name="Ersan-Urun Z."/>
            <person name="Eser C."/>
            <person name="Geiger H."/>
            <person name="Geisler M."/>
            <person name="Karotki L."/>
            <person name="Kirn A."/>
            <person name="Konantz J."/>
            <person name="Konantz M."/>
            <person name="Oberlander M."/>
            <person name="Rudolph-Geiger S."/>
            <person name="Teucke M."/>
            <person name="Lanz C."/>
            <person name="Raddatz G."/>
            <person name="Osoegawa K."/>
            <person name="Zhu B."/>
            <person name="Rapp A."/>
            <person name="Widaa S."/>
            <person name="Langford C."/>
            <person name="Yang F."/>
            <person name="Schuster S.C."/>
            <person name="Carter N.P."/>
            <person name="Harrow J."/>
            <person name="Ning Z."/>
            <person name="Herrero J."/>
            <person name="Searle S.M."/>
            <person name="Enright A."/>
            <person name="Geisler R."/>
            <person name="Plasterk R.H."/>
            <person name="Lee C."/>
            <person name="Westerfield M."/>
            <person name="de Jong P.J."/>
            <person name="Zon L.I."/>
            <person name="Postlethwait J.H."/>
            <person name="Nusslein-Volhard C."/>
            <person name="Hubbard T.J."/>
            <person name="Roest Crollius H."/>
            <person name="Rogers J."/>
            <person name="Stemple D.L."/>
        </authorList>
    </citation>
    <scope>NUCLEOTIDE SEQUENCE [LARGE SCALE GENOMIC DNA]</scope>
    <source>
        <strain evidence="4">Tuebingen</strain>
    </source>
</reference>
<dbReference type="KEGG" id="dre:568758"/>
<dbReference type="GO" id="GO:0005635">
    <property type="term" value="C:nuclear envelope"/>
    <property type="evidence" value="ECO:0000318"/>
    <property type="project" value="GO_Central"/>
</dbReference>
<evidence type="ECO:0000256" key="1">
    <source>
        <dbReference type="SAM" id="MobiDB-lite"/>
    </source>
</evidence>
<evidence type="ECO:0000259" key="3">
    <source>
        <dbReference type="SMART" id="SM00014"/>
    </source>
</evidence>
<evidence type="ECO:0000256" key="2">
    <source>
        <dbReference type="SAM" id="Phobius"/>
    </source>
</evidence>
<dbReference type="SUPFAM" id="SSF48317">
    <property type="entry name" value="Acid phosphatase/Vanadium-dependent haloperoxidase"/>
    <property type="match status" value="1"/>
</dbReference>
<dbReference type="OrthoDB" id="10266771at2759"/>
<protein>
    <submittedName>
        <fullName evidence="6">Inactive phospholipid phosphatase 7</fullName>
    </submittedName>
    <submittedName>
        <fullName evidence="4">Phospholipid phosphatase 7 (inactive)</fullName>
    </submittedName>
</protein>